<feature type="transmembrane region" description="Helical" evidence="6">
    <location>
        <begin position="174"/>
        <end position="196"/>
    </location>
</feature>
<evidence type="ECO:0000259" key="7">
    <source>
        <dbReference type="PROSITE" id="PS50850"/>
    </source>
</evidence>
<evidence type="ECO:0000256" key="4">
    <source>
        <dbReference type="ARBA" id="ARBA00023136"/>
    </source>
</evidence>
<dbReference type="Pfam" id="PF07690">
    <property type="entry name" value="MFS_1"/>
    <property type="match status" value="1"/>
</dbReference>
<feature type="domain" description="Major facilitator superfamily (MFS) profile" evidence="7">
    <location>
        <begin position="24"/>
        <end position="424"/>
    </location>
</feature>
<keyword evidence="2 6" id="KW-0812">Transmembrane</keyword>
<keyword evidence="3 6" id="KW-1133">Transmembrane helix</keyword>
<reference evidence="8 9" key="1">
    <citation type="submission" date="2018-07" db="EMBL/GenBank/DDBJ databases">
        <title>Dyella monticola sp. nov. and Dyella psychrodurans sp. nov. isolated from monsoon evergreen broad-leaved forest soil of Dinghu Mountain, China.</title>
        <authorList>
            <person name="Gao Z."/>
            <person name="Qiu L."/>
        </authorList>
    </citation>
    <scope>NUCLEOTIDE SEQUENCE [LARGE SCALE GENOMIC DNA]</scope>
    <source>
        <strain evidence="8 9">4MSK11</strain>
    </source>
</reference>
<comment type="caution">
    <text evidence="8">The sequence shown here is derived from an EMBL/GenBank/DDBJ whole genome shotgun (WGS) entry which is preliminary data.</text>
</comment>
<feature type="transmembrane region" description="Helical" evidence="6">
    <location>
        <begin position="89"/>
        <end position="116"/>
    </location>
</feature>
<accession>A0A370XA10</accession>
<name>A0A370XA10_9GAMM</name>
<sequence>MNDLNERVGAPRLTAKLGTYRWRVCAMLLAATTINYIDRQVLGVLAPFLQGKMGWSELDYSYIVTAFQAAYAIGLLCTGAIIDRFGTRIGYALAIGVWSVAAMGHSLAVGVASFAVARFALGLGESGNFPAAVKAVAEWFPQRERALAAGIFNSGSNIGAIVAPALVPIVALRLGWQAAFLFTGVLSATWVIIWLLTYRTPDNQPKLSAAERDYIGREPLAATVRIPWSQLLRYRQAWALVAAKFITDPIWWFFLFWLPKFLHAEYGLSLLGLGAPLIAIFLLADVGSVAGGWFAGRLIRRGWSVNRARKGTMLLCALLIVPVVFAAKANHLWLAVALIGLATAGHQGWSANVYTLASDMFPRHAVASVVGIGGFAGAVGGMLISTTIGLLLQFTGSYLPVFFMAGSAYLIALVVVQALVPRLEPARLEAFSMIPDTTE</sequence>
<dbReference type="InterPro" id="IPR036259">
    <property type="entry name" value="MFS_trans_sf"/>
</dbReference>
<dbReference type="OrthoDB" id="9781156at2"/>
<protein>
    <submittedName>
        <fullName evidence="8">MFS transporter</fullName>
    </submittedName>
</protein>
<dbReference type="InterPro" id="IPR020846">
    <property type="entry name" value="MFS_dom"/>
</dbReference>
<evidence type="ECO:0000256" key="3">
    <source>
        <dbReference type="ARBA" id="ARBA00022989"/>
    </source>
</evidence>
<dbReference type="InterPro" id="IPR011701">
    <property type="entry name" value="MFS"/>
</dbReference>
<feature type="transmembrane region" description="Helical" evidence="6">
    <location>
        <begin position="278"/>
        <end position="299"/>
    </location>
</feature>
<feature type="transmembrane region" description="Helical" evidence="6">
    <location>
        <begin position="398"/>
        <end position="420"/>
    </location>
</feature>
<feature type="transmembrane region" description="Helical" evidence="6">
    <location>
        <begin position="60"/>
        <end position="82"/>
    </location>
</feature>
<dbReference type="SUPFAM" id="SSF103473">
    <property type="entry name" value="MFS general substrate transporter"/>
    <property type="match status" value="1"/>
</dbReference>
<keyword evidence="9" id="KW-1185">Reference proteome</keyword>
<gene>
    <name evidence="8" type="ORF">DWU99_06990</name>
</gene>
<evidence type="ECO:0000256" key="1">
    <source>
        <dbReference type="ARBA" id="ARBA00004141"/>
    </source>
</evidence>
<evidence type="ECO:0000256" key="5">
    <source>
        <dbReference type="ARBA" id="ARBA00038514"/>
    </source>
</evidence>
<feature type="transmembrane region" description="Helical" evidence="6">
    <location>
        <begin position="366"/>
        <end position="392"/>
    </location>
</feature>
<dbReference type="PROSITE" id="PS50850">
    <property type="entry name" value="MFS"/>
    <property type="match status" value="1"/>
</dbReference>
<dbReference type="InterPro" id="IPR050382">
    <property type="entry name" value="MFS_Na/Anion_cotransporter"/>
</dbReference>
<feature type="transmembrane region" description="Helical" evidence="6">
    <location>
        <begin position="237"/>
        <end position="258"/>
    </location>
</feature>
<dbReference type="Gene3D" id="1.20.1250.20">
    <property type="entry name" value="MFS general substrate transporter like domains"/>
    <property type="match status" value="2"/>
</dbReference>
<dbReference type="CDD" id="cd17319">
    <property type="entry name" value="MFS_ExuT_GudP_like"/>
    <property type="match status" value="1"/>
</dbReference>
<keyword evidence="4 6" id="KW-0472">Membrane</keyword>
<dbReference type="RefSeq" id="WP_115477314.1">
    <property type="nucleotide sequence ID" value="NZ_QRBF01000002.1"/>
</dbReference>
<evidence type="ECO:0000256" key="6">
    <source>
        <dbReference type="SAM" id="Phobius"/>
    </source>
</evidence>
<dbReference type="Proteomes" id="UP000255334">
    <property type="component" value="Unassembled WGS sequence"/>
</dbReference>
<dbReference type="EMBL" id="QRBF01000002">
    <property type="protein sequence ID" value="RDS85273.1"/>
    <property type="molecule type" value="Genomic_DNA"/>
</dbReference>
<dbReference type="GO" id="GO:0016020">
    <property type="term" value="C:membrane"/>
    <property type="evidence" value="ECO:0007669"/>
    <property type="project" value="UniProtKB-SubCell"/>
</dbReference>
<organism evidence="8 9">
    <name type="scientific">Dyella psychrodurans</name>
    <dbReference type="NCBI Taxonomy" id="1927960"/>
    <lineage>
        <taxon>Bacteria</taxon>
        <taxon>Pseudomonadati</taxon>
        <taxon>Pseudomonadota</taxon>
        <taxon>Gammaproteobacteria</taxon>
        <taxon>Lysobacterales</taxon>
        <taxon>Rhodanobacteraceae</taxon>
        <taxon>Dyella</taxon>
    </lineage>
</organism>
<dbReference type="PANTHER" id="PTHR11662">
    <property type="entry name" value="SOLUTE CARRIER FAMILY 17"/>
    <property type="match status" value="1"/>
</dbReference>
<dbReference type="PANTHER" id="PTHR11662:SF285">
    <property type="entry name" value="HEXURONATE TRANSPORTER"/>
    <property type="match status" value="1"/>
</dbReference>
<evidence type="ECO:0000256" key="2">
    <source>
        <dbReference type="ARBA" id="ARBA00022692"/>
    </source>
</evidence>
<evidence type="ECO:0000313" key="9">
    <source>
        <dbReference type="Proteomes" id="UP000255334"/>
    </source>
</evidence>
<dbReference type="GO" id="GO:0015134">
    <property type="term" value="F:hexuronate transmembrane transporter activity"/>
    <property type="evidence" value="ECO:0007669"/>
    <property type="project" value="TreeGrafter"/>
</dbReference>
<comment type="subcellular location">
    <subcellularLocation>
        <location evidence="1">Membrane</location>
        <topology evidence="1">Multi-pass membrane protein</topology>
    </subcellularLocation>
</comment>
<proteinExistence type="inferred from homology"/>
<evidence type="ECO:0000313" key="8">
    <source>
        <dbReference type="EMBL" id="RDS85273.1"/>
    </source>
</evidence>
<dbReference type="AlphaFoldDB" id="A0A370XA10"/>
<comment type="similarity">
    <text evidence="5">Belongs to the major facilitator superfamily. Phthalate permease family.</text>
</comment>